<evidence type="ECO:0000259" key="4">
    <source>
        <dbReference type="Pfam" id="PF08669"/>
    </source>
</evidence>
<dbReference type="Gene3D" id="2.40.30.110">
    <property type="entry name" value="Aminomethyltransferase beta-barrel domains"/>
    <property type="match status" value="1"/>
</dbReference>
<feature type="domain" description="Aminomethyltransferase C-terminal" evidence="4">
    <location>
        <begin position="728"/>
        <end position="812"/>
    </location>
</feature>
<dbReference type="InterPro" id="IPR029043">
    <property type="entry name" value="GcvT/YgfZ_C"/>
</dbReference>
<dbReference type="PANTHER" id="PTHR43757:SF15">
    <property type="entry name" value="PYRUVATE DEHYDROGENASE PHOSPHATASE REGULATORY SUBUNIT, MITOCHONDRIAL-LIKE"/>
    <property type="match status" value="1"/>
</dbReference>
<dbReference type="InterPro" id="IPR006222">
    <property type="entry name" value="GCVT_N"/>
</dbReference>
<evidence type="ECO:0000256" key="1">
    <source>
        <dbReference type="ARBA" id="ARBA00008609"/>
    </source>
</evidence>
<dbReference type="InterPro" id="IPR006076">
    <property type="entry name" value="FAD-dep_OxRdtase"/>
</dbReference>
<proteinExistence type="inferred from homology"/>
<feature type="domain" description="FAD dependent oxidoreductase central" evidence="5">
    <location>
        <begin position="376"/>
        <end position="431"/>
    </location>
</feature>
<evidence type="ECO:0000313" key="6">
    <source>
        <dbReference type="EMBL" id="VAV92612.1"/>
    </source>
</evidence>
<dbReference type="PROSITE" id="PS51257">
    <property type="entry name" value="PROKAR_LIPOPROTEIN"/>
    <property type="match status" value="1"/>
</dbReference>
<dbReference type="Gene3D" id="3.30.1360.120">
    <property type="entry name" value="Probable tRNA modification gtpase trme, domain 1"/>
    <property type="match status" value="1"/>
</dbReference>
<sequence length="820" mass="90948">MTEMTRETTNALPDRTQVLIVGGGIVGCSVAYHLARRGVTDVTMLEQGALTGGTTWHAAGLVSQLKSSHSLTRLATYSARLYEELEDETGQATGYRTPGSISVAADAERWEEILRGASMAKASGVETEIIDMDQLREMWPLINTDDLVGALYIPRDGVTSPVDTTLALARGARNRGVRIIEGVSVLDVRSENGRVVGVETERGYVEAETVVLASGMWTRQLAAKMGVNVPLQACEHFYIVTEQIDGVERGMPTVRDPGGYTYFKEETGKIMAGFFEPRAKIWNLDGVPREFSFGTLPEDWEHIGPIFERAIHRVPVLGEAGIQLFFNGPEAFTPDGVYYLGEAPEVDGCFVAAGFNSVGLQSAGGVGWVIADWIVDGHPPMDLASVDIRRVFPFQGKVEYLEERISESLGLLYAMHWPFRQYESARDQRVSPIHDQIDAAGAVFGEVAGWERPNWFALDGQERAYEYSYGKQNWFEAAGLECDAVRNHVGFFDQTCFVKLTVSGPDALGALNEICANDVDVPPGKVVYTQWCNERGGIEADLTVTRIDENDFLIVTAAASGTRDTAWLRRGCRGLDVHIEDVTTGLAMFGVMGPRSRAMLGELTSADMGNEAFPFGTAQRLELAGHDVRALRMTYVGELGWELYVPWHEAPLLYEAIFEAGEGHGLRHAGYHAMNTLRLESGYRHWGHDITDQDTPLEAGLSFAVAWDKPSFTGRDALVAQRELPRTKRLVQFRLEDEDRLVYHDEPILREGRIVGRTSSGMWSYVENRCLAMGYLEYEGGVTEDWVDAGEFEMEVATERIPVTASLRSFYDPRNERVRM</sequence>
<dbReference type="SUPFAM" id="SSF101790">
    <property type="entry name" value="Aminomethyltransferase beta-barrel domain"/>
    <property type="match status" value="1"/>
</dbReference>
<gene>
    <name evidence="6" type="ORF">MNBD_ACTINO01-2262</name>
</gene>
<feature type="domain" description="FAD dependent oxidoreductase" evidence="2">
    <location>
        <begin position="18"/>
        <end position="373"/>
    </location>
</feature>
<dbReference type="GO" id="GO:0008480">
    <property type="term" value="F:sarcosine dehydrogenase activity"/>
    <property type="evidence" value="ECO:0007669"/>
    <property type="project" value="UniProtKB-EC"/>
</dbReference>
<dbReference type="InterPro" id="IPR032503">
    <property type="entry name" value="FAO_M"/>
</dbReference>
<name>A0A3B0RLQ5_9ZZZZ</name>
<dbReference type="AlphaFoldDB" id="A0A3B0RLQ5"/>
<dbReference type="SUPFAM" id="SSF51905">
    <property type="entry name" value="FAD/NAD(P)-binding domain"/>
    <property type="match status" value="1"/>
</dbReference>
<keyword evidence="6" id="KW-0560">Oxidoreductase</keyword>
<dbReference type="Pfam" id="PF08669">
    <property type="entry name" value="GCV_T_C"/>
    <property type="match status" value="1"/>
</dbReference>
<dbReference type="Gene3D" id="3.30.9.10">
    <property type="entry name" value="D-Amino Acid Oxidase, subunit A, domain 2"/>
    <property type="match status" value="1"/>
</dbReference>
<dbReference type="InterPro" id="IPR028896">
    <property type="entry name" value="GcvT/YgfZ/DmdA"/>
</dbReference>
<accession>A0A3B0RLQ5</accession>
<dbReference type="GO" id="GO:0005739">
    <property type="term" value="C:mitochondrion"/>
    <property type="evidence" value="ECO:0007669"/>
    <property type="project" value="TreeGrafter"/>
</dbReference>
<dbReference type="InterPro" id="IPR027266">
    <property type="entry name" value="TrmE/GcvT-like"/>
</dbReference>
<organism evidence="6">
    <name type="scientific">hydrothermal vent metagenome</name>
    <dbReference type="NCBI Taxonomy" id="652676"/>
    <lineage>
        <taxon>unclassified sequences</taxon>
        <taxon>metagenomes</taxon>
        <taxon>ecological metagenomes</taxon>
    </lineage>
</organism>
<dbReference type="SUPFAM" id="SSF54373">
    <property type="entry name" value="FAD-linked reductases, C-terminal domain"/>
    <property type="match status" value="1"/>
</dbReference>
<dbReference type="SUPFAM" id="SSF103025">
    <property type="entry name" value="Folate-binding domain"/>
    <property type="match status" value="1"/>
</dbReference>
<dbReference type="Pfam" id="PF01571">
    <property type="entry name" value="GCV_T"/>
    <property type="match status" value="1"/>
</dbReference>
<reference evidence="6" key="1">
    <citation type="submission" date="2018-06" db="EMBL/GenBank/DDBJ databases">
        <authorList>
            <person name="Zhirakovskaya E."/>
        </authorList>
    </citation>
    <scope>NUCLEOTIDE SEQUENCE</scope>
</reference>
<dbReference type="Gene3D" id="3.50.50.60">
    <property type="entry name" value="FAD/NAD(P)-binding domain"/>
    <property type="match status" value="1"/>
</dbReference>
<feature type="domain" description="GCVT N-terminal" evidence="3">
    <location>
        <begin position="433"/>
        <end position="709"/>
    </location>
</feature>
<evidence type="ECO:0000259" key="2">
    <source>
        <dbReference type="Pfam" id="PF01266"/>
    </source>
</evidence>
<dbReference type="Gene3D" id="3.30.70.1400">
    <property type="entry name" value="Aminomethyltransferase beta-barrel domains"/>
    <property type="match status" value="1"/>
</dbReference>
<dbReference type="PANTHER" id="PTHR43757">
    <property type="entry name" value="AMINOMETHYLTRANSFERASE"/>
    <property type="match status" value="1"/>
</dbReference>
<dbReference type="Pfam" id="PF16350">
    <property type="entry name" value="FAO_M"/>
    <property type="match status" value="1"/>
</dbReference>
<evidence type="ECO:0000259" key="5">
    <source>
        <dbReference type="Pfam" id="PF16350"/>
    </source>
</evidence>
<comment type="similarity">
    <text evidence="1">Belongs to the GcvT family.</text>
</comment>
<dbReference type="InterPro" id="IPR036188">
    <property type="entry name" value="FAD/NAD-bd_sf"/>
</dbReference>
<dbReference type="EMBL" id="UOEI01000084">
    <property type="protein sequence ID" value="VAV92612.1"/>
    <property type="molecule type" value="Genomic_DNA"/>
</dbReference>
<protein>
    <submittedName>
        <fullName evidence="6">Sarcosine dehydrogenase</fullName>
        <ecNumber evidence="6">1.5.8.3</ecNumber>
    </submittedName>
</protein>
<dbReference type="EC" id="1.5.8.3" evidence="6"/>
<evidence type="ECO:0000259" key="3">
    <source>
        <dbReference type="Pfam" id="PF01571"/>
    </source>
</evidence>
<dbReference type="Pfam" id="PF01266">
    <property type="entry name" value="DAO"/>
    <property type="match status" value="1"/>
</dbReference>
<dbReference type="InterPro" id="IPR013977">
    <property type="entry name" value="GcvT_C"/>
</dbReference>